<proteinExistence type="inferred from homology"/>
<comment type="similarity">
    <text evidence="1">Belongs to the TolB family.</text>
</comment>
<dbReference type="Pfam" id="PF07676">
    <property type="entry name" value="PD40"/>
    <property type="match status" value="3"/>
</dbReference>
<organism evidence="2">
    <name type="scientific">uncultured Thermomicrobiales bacterium</name>
    <dbReference type="NCBI Taxonomy" id="1645740"/>
    <lineage>
        <taxon>Bacteria</taxon>
        <taxon>Pseudomonadati</taxon>
        <taxon>Thermomicrobiota</taxon>
        <taxon>Thermomicrobia</taxon>
        <taxon>Thermomicrobiales</taxon>
        <taxon>environmental samples</taxon>
    </lineage>
</organism>
<evidence type="ECO:0000313" key="2">
    <source>
        <dbReference type="EMBL" id="CAA9584796.1"/>
    </source>
</evidence>
<dbReference type="Pfam" id="PF00400">
    <property type="entry name" value="WD40"/>
    <property type="match status" value="1"/>
</dbReference>
<gene>
    <name evidence="2" type="ORF">AVDCRST_MAG88-3790</name>
</gene>
<dbReference type="InterPro" id="IPR011659">
    <property type="entry name" value="WD40"/>
</dbReference>
<dbReference type="PANTHER" id="PTHR36842">
    <property type="entry name" value="PROTEIN TOLB HOMOLOG"/>
    <property type="match status" value="1"/>
</dbReference>
<feature type="non-terminal residue" evidence="2">
    <location>
        <position position="264"/>
    </location>
</feature>
<accession>A0A6J4VTB6</accession>
<name>A0A6J4VTB6_9BACT</name>
<protein>
    <submittedName>
        <fullName evidence="2">Acylamino-acid-releasing enzyme</fullName>
        <ecNumber evidence="2">3.4.19.1</ecNumber>
    </submittedName>
</protein>
<dbReference type="InterPro" id="IPR011042">
    <property type="entry name" value="6-blade_b-propeller_TolB-like"/>
</dbReference>
<dbReference type="InterPro" id="IPR001680">
    <property type="entry name" value="WD40_rpt"/>
</dbReference>
<reference evidence="2" key="1">
    <citation type="submission" date="2020-02" db="EMBL/GenBank/DDBJ databases">
        <authorList>
            <person name="Meier V. D."/>
        </authorList>
    </citation>
    <scope>NUCLEOTIDE SEQUENCE</scope>
    <source>
        <strain evidence="2">AVDCRST_MAG88</strain>
    </source>
</reference>
<dbReference type="GO" id="GO:0008242">
    <property type="term" value="F:omega peptidase activity"/>
    <property type="evidence" value="ECO:0007669"/>
    <property type="project" value="UniProtKB-EC"/>
</dbReference>
<evidence type="ECO:0000256" key="1">
    <source>
        <dbReference type="ARBA" id="ARBA00009820"/>
    </source>
</evidence>
<dbReference type="EMBL" id="CADCWM010000924">
    <property type="protein sequence ID" value="CAA9584796.1"/>
    <property type="molecule type" value="Genomic_DNA"/>
</dbReference>
<sequence>MPRPLTPEALVYDLVQPGEPQVSPDGTQIVFTRTSVDRATKRAVNHLWRCDIDGGGLQQLTHAGERNGGARWSPDGAKIAFVSDRDKRSGLFVLPIAGHGEARELVGHKGPISNLAWSPDGARIAYNTSFDPANPAEVEPPEGAPAPVRVIRRRDYKFDGRGFLGEVRQQTFVVELEGGERRRLTGEGLDHLGPLWSPDGRSIALRRGVPGNLLRTQIALLEVESGAVRTIGPPMSGQVAAWSPSGDRLVFTGSEEAWGQPDFY</sequence>
<dbReference type="Gene3D" id="2.120.10.30">
    <property type="entry name" value="TolB, C-terminal domain"/>
    <property type="match status" value="2"/>
</dbReference>
<dbReference type="EC" id="3.4.19.1" evidence="2"/>
<dbReference type="AlphaFoldDB" id="A0A6J4VTB6"/>
<dbReference type="PANTHER" id="PTHR36842:SF1">
    <property type="entry name" value="PROTEIN TOLB"/>
    <property type="match status" value="1"/>
</dbReference>
<dbReference type="SUPFAM" id="SSF69304">
    <property type="entry name" value="Tricorn protease N-terminal domain"/>
    <property type="match status" value="1"/>
</dbReference>
<keyword evidence="2" id="KW-0378">Hydrolase</keyword>